<dbReference type="Proteomes" id="UP000715441">
    <property type="component" value="Unassembled WGS sequence"/>
</dbReference>
<dbReference type="InterPro" id="IPR000182">
    <property type="entry name" value="GNAT_dom"/>
</dbReference>
<keyword evidence="5" id="KW-1185">Reference proteome</keyword>
<feature type="region of interest" description="Disordered" evidence="1">
    <location>
        <begin position="1"/>
        <end position="21"/>
    </location>
</feature>
<evidence type="ECO:0000313" key="4">
    <source>
        <dbReference type="EMBL" id="NKQ52916.1"/>
    </source>
</evidence>
<dbReference type="Gene3D" id="3.40.630.30">
    <property type="match status" value="1"/>
</dbReference>
<comment type="caution">
    <text evidence="4">The sequence shown here is derived from an EMBL/GenBank/DDBJ whole genome shotgun (WGS) entry which is preliminary data.</text>
</comment>
<dbReference type="InterPro" id="IPR016181">
    <property type="entry name" value="Acyl_CoA_acyltransferase"/>
</dbReference>
<proteinExistence type="predicted"/>
<feature type="domain" description="N-acetyltransferase" evidence="2">
    <location>
        <begin position="217"/>
        <end position="376"/>
    </location>
</feature>
<protein>
    <submittedName>
        <fullName evidence="4">GNAT family N-acetyltransferase</fullName>
    </submittedName>
</protein>
<gene>
    <name evidence="4" type="ORF">HFP15_08490</name>
</gene>
<evidence type="ECO:0000256" key="1">
    <source>
        <dbReference type="SAM" id="MobiDB-lite"/>
    </source>
</evidence>
<evidence type="ECO:0000313" key="5">
    <source>
        <dbReference type="Proteomes" id="UP000715441"/>
    </source>
</evidence>
<accession>A0ABX1J0J8</accession>
<dbReference type="InterPro" id="IPR045865">
    <property type="entry name" value="ACT-like_dom_sf"/>
</dbReference>
<name>A0ABX1J0J8_9PSEU</name>
<reference evidence="4 5" key="1">
    <citation type="submission" date="2020-04" db="EMBL/GenBank/DDBJ databases">
        <title>Novel species.</title>
        <authorList>
            <person name="Teo W.F.A."/>
            <person name="Lipun K."/>
            <person name="Srisuk N."/>
            <person name="Duangmal K."/>
        </authorList>
    </citation>
    <scope>NUCLEOTIDE SEQUENCE [LARGE SCALE GENOMIC DNA]</scope>
    <source>
        <strain evidence="4 5">K13G38</strain>
    </source>
</reference>
<organism evidence="4 5">
    <name type="scientific">Amycolatopsis acididurans</name>
    <dbReference type="NCBI Taxonomy" id="2724524"/>
    <lineage>
        <taxon>Bacteria</taxon>
        <taxon>Bacillati</taxon>
        <taxon>Actinomycetota</taxon>
        <taxon>Actinomycetes</taxon>
        <taxon>Pseudonocardiales</taxon>
        <taxon>Pseudonocardiaceae</taxon>
        <taxon>Amycolatopsis</taxon>
    </lineage>
</organism>
<dbReference type="SUPFAM" id="SSF55021">
    <property type="entry name" value="ACT-like"/>
    <property type="match status" value="1"/>
</dbReference>
<evidence type="ECO:0000259" key="3">
    <source>
        <dbReference type="PROSITE" id="PS51671"/>
    </source>
</evidence>
<dbReference type="PROSITE" id="PS51671">
    <property type="entry name" value="ACT"/>
    <property type="match status" value="1"/>
</dbReference>
<dbReference type="Pfam" id="PF00583">
    <property type="entry name" value="Acetyltransf_1"/>
    <property type="match status" value="1"/>
</dbReference>
<dbReference type="EMBL" id="JAAXLS010000004">
    <property type="protein sequence ID" value="NKQ52916.1"/>
    <property type="molecule type" value="Genomic_DNA"/>
</dbReference>
<feature type="domain" description="ACT" evidence="3">
    <location>
        <begin position="32"/>
        <end position="114"/>
    </location>
</feature>
<dbReference type="InterPro" id="IPR002912">
    <property type="entry name" value="ACT_dom"/>
</dbReference>
<dbReference type="SUPFAM" id="SSF55729">
    <property type="entry name" value="Acyl-CoA N-acyltransferases (Nat)"/>
    <property type="match status" value="1"/>
</dbReference>
<evidence type="ECO:0000259" key="2">
    <source>
        <dbReference type="PROSITE" id="PS51186"/>
    </source>
</evidence>
<sequence>MEIGRAPRSQTVEMPDSWPLAADEEATSATWRLRIRMDDRPGMLARIAIRMADLECNILGLAVLPVPGGVLDEVVIRPASGLTKPQLIKAIEEEGCECSAVADADIRELVDASAANLASARRAIDDPSRCADVLRDVLAADLVTVVPLAEANVARTEGGHRAAFAVDAGTALVARRRWAPFVQLELARAEALLGLLDSVRVNVAGPVVATSSDGAAIVLRLGQPGDADAVSALHDRCSKGTLFQRYQMGMSTMPRRWLHRLLMPPRGESLLAVCGREVIAVGQLVSSSGRPASGGRGIAEISLLVEDAWQRKGIGTALLARLAAIAAMRGHRKLMAVTLPGRDATYRTALRAGLAADAPEEEGLLRITIPPVLTPRELGVR</sequence>
<dbReference type="PROSITE" id="PS51186">
    <property type="entry name" value="GNAT"/>
    <property type="match status" value="1"/>
</dbReference>